<dbReference type="InterPro" id="IPR040920">
    <property type="entry name" value="Arabino_trans_N"/>
</dbReference>
<feature type="domain" description="Arabinosyltransferas concanavalin like" evidence="15">
    <location>
        <begin position="33"/>
        <end position="215"/>
    </location>
</feature>
<feature type="transmembrane region" description="Helical" evidence="12">
    <location>
        <begin position="681"/>
        <end position="706"/>
    </location>
</feature>
<evidence type="ECO:0000313" key="17">
    <source>
        <dbReference type="Proteomes" id="UP000515663"/>
    </source>
</evidence>
<dbReference type="InterPro" id="IPR032731">
    <property type="entry name" value="Arabino_trans_C"/>
</dbReference>
<feature type="transmembrane region" description="Helical" evidence="12">
    <location>
        <begin position="266"/>
        <end position="282"/>
    </location>
</feature>
<reference evidence="17" key="1">
    <citation type="submission" date="2020-07" db="EMBL/GenBank/DDBJ databases">
        <title>novel species isolated from the respiratory tract of Marmot.</title>
        <authorList>
            <person name="Zhang G."/>
        </authorList>
    </citation>
    <scope>NUCLEOTIDE SEQUENCE [LARGE SCALE GENOMIC DNA]</scope>
    <source>
        <strain evidence="17">686</strain>
    </source>
</reference>
<dbReference type="RefSeq" id="WP_219850349.1">
    <property type="nucleotide sequence ID" value="NZ_CP059491.1"/>
</dbReference>
<feature type="transmembrane region" description="Helical" evidence="12">
    <location>
        <begin position="646"/>
        <end position="669"/>
    </location>
</feature>
<feature type="transmembrane region" description="Helical" evidence="12">
    <location>
        <begin position="557"/>
        <end position="578"/>
    </location>
</feature>
<feature type="transmembrane region" description="Helical" evidence="12">
    <location>
        <begin position="614"/>
        <end position="634"/>
    </location>
</feature>
<dbReference type="EMBL" id="CP059491">
    <property type="protein sequence ID" value="QMT01839.1"/>
    <property type="molecule type" value="Genomic_DNA"/>
</dbReference>
<evidence type="ECO:0000256" key="4">
    <source>
        <dbReference type="ARBA" id="ARBA00022475"/>
    </source>
</evidence>
<evidence type="ECO:0000259" key="13">
    <source>
        <dbReference type="Pfam" id="PF04602"/>
    </source>
</evidence>
<dbReference type="GO" id="GO:0071766">
    <property type="term" value="P:Actinobacterium-type cell wall biogenesis"/>
    <property type="evidence" value="ECO:0007669"/>
    <property type="project" value="InterPro"/>
</dbReference>
<sequence length="1143" mass="122221">MPAQTVRRARIVAIVTGLLGFLLALATPLMPVEQKTAEINWPQDGQISSVAAPLIGYTPVDLDVTIPCSAIGDLPPGGSVLLSTTPKQAPKSAERGLFIRKTGAADAPADQQGVEVVIRNVPLVSATLQDIRDQGCREIAVHADSDAVTAEFVGMTSGVKNDDGEDEPLAGTTEDKEAFKHSPDQRPQMTGLFTDLSGPAADIAGLDAHVTIDSRYNTAPTISKWLVVIVGVATTLLSLAALATLDATDGRRHRRIFPARWWRLNARDYVVIGALILWHMIGPNTSDDGYLLTMSRVAQDTDYTANYFRWYGAPEAPFGWYYQVFGLLSHVSVASPWMRIPALLCGILVWLIVSHEVLPRLGRAALTRPMVAWTAAFTFLACWFPFNNGLRPEPIICLGALLTWCSVERAIATGRMLPAAVACLIGAFSIAAGPTGLLAVAALIAGARPMIMALIKRARVITELAGPDAPDAASGAGAPGTDATRVRRRSSRLSFIALIAPILAAGAFVSFVVFSNLTLRSFAEASSMKTALGPSMNWYNEIGRYSALFAFSADGSIARRFAVLAMILGLVVSAAVLIRKNRIPGTAIGPTRRIVAITFASLVFLMFTPTKWTHHFGVFAGIAAALAAIAAIAASQQSMHSRRNRTLFCALVLFIGGLAFTAPNSYYYYSAWGMPWGSGQVQIGGIMLGSVLLYAALALLLVALWFHFREPFTGTDPHTGPTEPVAATHHRWYRRLFASMAAAPLAYLAMAVVVFQIVTAIFAGIHQSSSYSVPRSNLAALAGNPCAMADKVWVESDPNRDMLRPVDETLDNPLGGPSPAPGTSPATQGFSPNGVPTALESTASEGSLGVLAGNVWAAPESLYSNPGGTGGGEIAEPGVNGSTAALPFFLDPASTPVMGSYSKLDQVPARLTSGWYALPKDWRDRPLLTMSVAGEYDNPNVMLEYTSDPIGPDTRDADLEVAGETELIDPGPRPSWRNLRYNTDELPSDTTAVRIVATDDNLNEDRFIVLTPPRVPQMDTLQDVVGSTDPVHVDWTSGLGFPCQRPFIHDVGVAEIPKWRIKPGSDLAAAVSAWQDRFGGGPLGWIEVSQEATALPTYLMADIGRDWGALERYEPYGGVGTLAEIDTGTSTRSGLWSPAPLRH</sequence>
<evidence type="ECO:0000256" key="8">
    <source>
        <dbReference type="ARBA" id="ARBA00022989"/>
    </source>
</evidence>
<feature type="region of interest" description="Disordered" evidence="11">
    <location>
        <begin position="800"/>
        <end position="839"/>
    </location>
</feature>
<dbReference type="InterPro" id="IPR042486">
    <property type="entry name" value="Arabino_trans_C_2"/>
</dbReference>
<evidence type="ECO:0000256" key="2">
    <source>
        <dbReference type="ARBA" id="ARBA00004651"/>
    </source>
</evidence>
<evidence type="ECO:0000259" key="15">
    <source>
        <dbReference type="Pfam" id="PF17689"/>
    </source>
</evidence>
<gene>
    <name evidence="16" type="ORF">H1R19_01110</name>
</gene>
<dbReference type="Gene3D" id="2.60.120.940">
    <property type="entry name" value="EmbC, C-terminal domain, subdomain 2"/>
    <property type="match status" value="1"/>
</dbReference>
<evidence type="ECO:0000256" key="11">
    <source>
        <dbReference type="SAM" id="MobiDB-lite"/>
    </source>
</evidence>
<keyword evidence="5" id="KW-0328">Glycosyltransferase</keyword>
<evidence type="ECO:0000256" key="5">
    <source>
        <dbReference type="ARBA" id="ARBA00022676"/>
    </source>
</evidence>
<dbReference type="Pfam" id="PF14896">
    <property type="entry name" value="Arabino_trans_C"/>
    <property type="match status" value="1"/>
</dbReference>
<dbReference type="GO" id="GO:0052636">
    <property type="term" value="F:arabinosyltransferase activity"/>
    <property type="evidence" value="ECO:0007669"/>
    <property type="project" value="InterPro"/>
</dbReference>
<keyword evidence="8 12" id="KW-1133">Transmembrane helix</keyword>
<organism evidence="16 17">
    <name type="scientific">Gordonia jinghuaiqii</name>
    <dbReference type="NCBI Taxonomy" id="2758710"/>
    <lineage>
        <taxon>Bacteria</taxon>
        <taxon>Bacillati</taxon>
        <taxon>Actinomycetota</taxon>
        <taxon>Actinomycetes</taxon>
        <taxon>Mycobacteriales</taxon>
        <taxon>Gordoniaceae</taxon>
        <taxon>Gordonia</taxon>
    </lineage>
</organism>
<feature type="transmembrane region" description="Helical" evidence="12">
    <location>
        <begin position="337"/>
        <end position="358"/>
    </location>
</feature>
<feature type="domain" description="Arabinofuranosyltransferase central" evidence="13">
    <location>
        <begin position="220"/>
        <end position="709"/>
    </location>
</feature>
<evidence type="ECO:0000256" key="3">
    <source>
        <dbReference type="ARBA" id="ARBA00008195"/>
    </source>
</evidence>
<dbReference type="InterPro" id="IPR007680">
    <property type="entry name" value="Arabino_trans_central"/>
</dbReference>
<comment type="similarity">
    <text evidence="3">Belongs to the emb family.</text>
</comment>
<dbReference type="GO" id="GO:0071555">
    <property type="term" value="P:cell wall organization"/>
    <property type="evidence" value="ECO:0007669"/>
    <property type="project" value="UniProtKB-KW"/>
</dbReference>
<feature type="transmembrane region" description="Helical" evidence="12">
    <location>
        <begin position="741"/>
        <end position="765"/>
    </location>
</feature>
<dbReference type="Pfam" id="PF17689">
    <property type="entry name" value="Arabino_trans_N"/>
    <property type="match status" value="1"/>
</dbReference>
<evidence type="ECO:0000256" key="9">
    <source>
        <dbReference type="ARBA" id="ARBA00023136"/>
    </source>
</evidence>
<evidence type="ECO:0000256" key="10">
    <source>
        <dbReference type="ARBA" id="ARBA00023316"/>
    </source>
</evidence>
<comment type="function">
    <text evidence="1">Arabinosyl transferase responsible for the polymerization of arabinose into the arabinan of arabinogalactan.</text>
</comment>
<evidence type="ECO:0000313" key="16">
    <source>
        <dbReference type="EMBL" id="QMT01839.1"/>
    </source>
</evidence>
<dbReference type="KEGG" id="gji:H1R19_01110"/>
<evidence type="ECO:0000256" key="7">
    <source>
        <dbReference type="ARBA" id="ARBA00022692"/>
    </source>
</evidence>
<name>A0A7D7LWV2_9ACTN</name>
<protein>
    <submittedName>
        <fullName evidence="16">Arabinosyltransferase</fullName>
    </submittedName>
</protein>
<dbReference type="InterPro" id="IPR027451">
    <property type="entry name" value="EmbABC_dom1"/>
</dbReference>
<evidence type="ECO:0000256" key="12">
    <source>
        <dbReference type="SAM" id="Phobius"/>
    </source>
</evidence>
<keyword evidence="6 16" id="KW-0808">Transferase</keyword>
<dbReference type="AlphaFoldDB" id="A0A7D7LWV2"/>
<feature type="domain" description="Arabinosyltransferase C-terminal" evidence="14">
    <location>
        <begin position="759"/>
        <end position="1142"/>
    </location>
</feature>
<dbReference type="Gene3D" id="3.40.190.160">
    <property type="match status" value="1"/>
</dbReference>
<dbReference type="Gene3D" id="2.60.120.610">
    <property type="entry name" value="arabinofuranosyltransferase like domain"/>
    <property type="match status" value="1"/>
</dbReference>
<comment type="subcellular location">
    <subcellularLocation>
        <location evidence="2">Cell membrane</location>
        <topology evidence="2">Multi-pass membrane protein</topology>
    </subcellularLocation>
</comment>
<keyword evidence="7 12" id="KW-0812">Transmembrane</keyword>
<feature type="transmembrane region" description="Helical" evidence="12">
    <location>
        <begin position="419"/>
        <end position="447"/>
    </location>
</feature>
<dbReference type="Proteomes" id="UP000515663">
    <property type="component" value="Chromosome"/>
</dbReference>
<evidence type="ECO:0000256" key="6">
    <source>
        <dbReference type="ARBA" id="ARBA00022679"/>
    </source>
</evidence>
<keyword evidence="4" id="KW-1003">Cell membrane</keyword>
<evidence type="ECO:0000259" key="14">
    <source>
        <dbReference type="Pfam" id="PF14896"/>
    </source>
</evidence>
<feature type="transmembrane region" description="Helical" evidence="12">
    <location>
        <begin position="590"/>
        <end position="608"/>
    </location>
</feature>
<evidence type="ECO:0000256" key="1">
    <source>
        <dbReference type="ARBA" id="ARBA00003001"/>
    </source>
</evidence>
<accession>A0A7D7LWV2</accession>
<keyword evidence="17" id="KW-1185">Reference proteome</keyword>
<feature type="transmembrane region" description="Helical" evidence="12">
    <location>
        <begin position="370"/>
        <end position="386"/>
    </location>
</feature>
<proteinExistence type="inferred from homology"/>
<dbReference type="Pfam" id="PF04602">
    <property type="entry name" value="Arabinose_trans"/>
    <property type="match status" value="1"/>
</dbReference>
<keyword evidence="9 12" id="KW-0472">Membrane</keyword>
<keyword evidence="10" id="KW-0961">Cell wall biogenesis/degradation</keyword>
<feature type="transmembrane region" description="Helical" evidence="12">
    <location>
        <begin position="493"/>
        <end position="514"/>
    </location>
</feature>
<dbReference type="GO" id="GO:0005886">
    <property type="term" value="C:plasma membrane"/>
    <property type="evidence" value="ECO:0007669"/>
    <property type="project" value="UniProtKB-SubCell"/>
</dbReference>
<feature type="transmembrane region" description="Helical" evidence="12">
    <location>
        <begin position="225"/>
        <end position="245"/>
    </location>
</feature>